<feature type="region of interest" description="Disordered" evidence="1">
    <location>
        <begin position="1"/>
        <end position="103"/>
    </location>
</feature>
<dbReference type="InterPro" id="IPR036028">
    <property type="entry name" value="SH3-like_dom_sf"/>
</dbReference>
<organism evidence="2 3">
    <name type="scientific">Anas platyrhynchos platyrhynchos</name>
    <name type="common">Northern mallard</name>
    <dbReference type="NCBI Taxonomy" id="8840"/>
    <lineage>
        <taxon>Eukaryota</taxon>
        <taxon>Metazoa</taxon>
        <taxon>Chordata</taxon>
        <taxon>Craniata</taxon>
        <taxon>Vertebrata</taxon>
        <taxon>Euteleostomi</taxon>
        <taxon>Archelosauria</taxon>
        <taxon>Archosauria</taxon>
        <taxon>Dinosauria</taxon>
        <taxon>Saurischia</taxon>
        <taxon>Theropoda</taxon>
        <taxon>Coelurosauria</taxon>
        <taxon>Aves</taxon>
        <taxon>Neognathae</taxon>
        <taxon>Galloanserae</taxon>
        <taxon>Anseriformes</taxon>
        <taxon>Anatidae</taxon>
        <taxon>Anatinae</taxon>
        <taxon>Anas</taxon>
    </lineage>
</organism>
<dbReference type="Gene3D" id="2.30.30.40">
    <property type="entry name" value="SH3 Domains"/>
    <property type="match status" value="1"/>
</dbReference>
<dbReference type="AlphaFoldDB" id="A0A493T4U8"/>
<evidence type="ECO:0008006" key="4">
    <source>
        <dbReference type="Google" id="ProtNLM"/>
    </source>
</evidence>
<feature type="compositionally biased region" description="Gly residues" evidence="1">
    <location>
        <begin position="264"/>
        <end position="282"/>
    </location>
</feature>
<dbReference type="Ensembl" id="ENSAPLT00000042935.1">
    <property type="protein sequence ID" value="ENSAPLP00000020866.1"/>
    <property type="gene ID" value="ENSAPLG00000025380.1"/>
</dbReference>
<evidence type="ECO:0000313" key="2">
    <source>
        <dbReference type="Ensembl" id="ENSAPLP00000020866.1"/>
    </source>
</evidence>
<evidence type="ECO:0000256" key="1">
    <source>
        <dbReference type="SAM" id="MobiDB-lite"/>
    </source>
</evidence>
<dbReference type="GeneTree" id="ENSGT00950000182837"/>
<dbReference type="Proteomes" id="UP000016666">
    <property type="component" value="Unassembled WGS sequence"/>
</dbReference>
<name>A0A493T4U8_ANAPP</name>
<keyword evidence="3" id="KW-1185">Reference proteome</keyword>
<reference evidence="2" key="2">
    <citation type="submission" date="2025-08" db="UniProtKB">
        <authorList>
            <consortium name="Ensembl"/>
        </authorList>
    </citation>
    <scope>IDENTIFICATION</scope>
</reference>
<dbReference type="PANTHER" id="PTHR11824">
    <property type="entry name" value="VOLTAGE-DEPENDENT CALCIUM CHANNEL BETA SUBUNIT"/>
    <property type="match status" value="1"/>
</dbReference>
<dbReference type="STRING" id="8840.ENSAPLP00000020866"/>
<proteinExistence type="predicted"/>
<reference evidence="2" key="3">
    <citation type="submission" date="2025-09" db="UniProtKB">
        <authorList>
            <consortium name="Ensembl"/>
        </authorList>
    </citation>
    <scope>IDENTIFICATION</scope>
</reference>
<accession>A0A493T4U8</accession>
<dbReference type="SUPFAM" id="SSF50044">
    <property type="entry name" value="SH3-domain"/>
    <property type="match status" value="1"/>
</dbReference>
<reference evidence="3" key="1">
    <citation type="submission" date="2017-10" db="EMBL/GenBank/DDBJ databases">
        <title>A new Pekin duck reference genome.</title>
        <authorList>
            <person name="Hou Z.-C."/>
            <person name="Zhou Z.-K."/>
            <person name="Zhu F."/>
            <person name="Hou S.-S."/>
        </authorList>
    </citation>
    <scope>NUCLEOTIDE SEQUENCE [LARGE SCALE GENOMIC DNA]</scope>
</reference>
<feature type="region of interest" description="Disordered" evidence="1">
    <location>
        <begin position="233"/>
        <end position="319"/>
    </location>
</feature>
<sequence length="328" mass="34423">MPRAGSQFGGTGDTESGMGRTGDPFSRLALLAGGGGNMDTPTPLWGGPRSPPSTQPRPAGLGRLLHQPPVPGLRRVPRGGSRERPARGGEPGPAAAREGQGTGLGGAHLFIFWGWGEGAEPPPPLSSPAQAGRLRRAHQCQLLRGAGRGVPGAGSRHQLRSQRFPAHQGGETGFIFFFLGGGGGAGAPPPPPPPPPPPLFQKYSNDWWIGRLVKEGGDIAFIPSPQRLEAMRLKQEQKARRAGNALGLGDSGNRRSPPPSLGKGRSGGGCMGGSRGHGGVWGGPPRCHQPLSFLSPPPKPSRSRSRRSTSHPTTWSPPCGRWCWWDPR</sequence>
<protein>
    <recommendedName>
        <fullName evidence="4">SH3 domain-containing protein</fullName>
    </recommendedName>
</protein>
<evidence type="ECO:0000313" key="3">
    <source>
        <dbReference type="Proteomes" id="UP000016666"/>
    </source>
</evidence>